<reference evidence="4" key="1">
    <citation type="submission" date="2020-01" db="EMBL/GenBank/DDBJ databases">
        <authorList>
            <person name="Chen W.-M."/>
        </authorList>
    </citation>
    <scope>NUCLEOTIDE SEQUENCE</scope>
    <source>
        <strain evidence="4">CYK-10</strain>
    </source>
</reference>
<evidence type="ECO:0000313" key="4">
    <source>
        <dbReference type="EMBL" id="NBZ87945.1"/>
    </source>
</evidence>
<proteinExistence type="predicted"/>
<organism evidence="4 5">
    <name type="scientific">Stagnihabitans tardus</name>
    <dbReference type="NCBI Taxonomy" id="2699202"/>
    <lineage>
        <taxon>Bacteria</taxon>
        <taxon>Pseudomonadati</taxon>
        <taxon>Pseudomonadota</taxon>
        <taxon>Alphaproteobacteria</taxon>
        <taxon>Rhodobacterales</taxon>
        <taxon>Paracoccaceae</taxon>
        <taxon>Stagnihabitans</taxon>
    </lineage>
</organism>
<dbReference type="InterPro" id="IPR011049">
    <property type="entry name" value="Serralysin-like_metalloprot_C"/>
</dbReference>
<dbReference type="PROSITE" id="PS00330">
    <property type="entry name" value="HEMOLYSIN_CALCIUM"/>
    <property type="match status" value="6"/>
</dbReference>
<dbReference type="InterPro" id="IPR001343">
    <property type="entry name" value="Hemolysn_Ca-bd"/>
</dbReference>
<name>A0AAE4YE18_9RHOB</name>
<dbReference type="GO" id="GO:0005576">
    <property type="term" value="C:extracellular region"/>
    <property type="evidence" value="ECO:0007669"/>
    <property type="project" value="UniProtKB-SubCell"/>
</dbReference>
<dbReference type="PRINTS" id="PR00313">
    <property type="entry name" value="CABNDNGRPT"/>
</dbReference>
<dbReference type="Pfam" id="PF00353">
    <property type="entry name" value="HemolysinCabind"/>
    <property type="match status" value="4"/>
</dbReference>
<feature type="region of interest" description="Disordered" evidence="3">
    <location>
        <begin position="382"/>
        <end position="405"/>
    </location>
</feature>
<dbReference type="Gene3D" id="2.150.10.10">
    <property type="entry name" value="Serralysin-like metalloprotease, C-terminal"/>
    <property type="match status" value="2"/>
</dbReference>
<evidence type="ECO:0000256" key="1">
    <source>
        <dbReference type="ARBA" id="ARBA00004613"/>
    </source>
</evidence>
<dbReference type="InterPro" id="IPR018511">
    <property type="entry name" value="Hemolysin-typ_Ca-bd_CS"/>
</dbReference>
<protein>
    <recommendedName>
        <fullName evidence="6">Hemolysin-type calcium-binding repeat-containing protein</fullName>
    </recommendedName>
</protein>
<dbReference type="RefSeq" id="WP_168774751.1">
    <property type="nucleotide sequence ID" value="NZ_JAABNR010000008.1"/>
</dbReference>
<dbReference type="InterPro" id="IPR050557">
    <property type="entry name" value="RTX_toxin/Mannuronan_C5-epim"/>
</dbReference>
<keyword evidence="5" id="KW-1185">Reference proteome</keyword>
<evidence type="ECO:0000313" key="5">
    <source>
        <dbReference type="Proteomes" id="UP001193501"/>
    </source>
</evidence>
<evidence type="ECO:0000256" key="3">
    <source>
        <dbReference type="SAM" id="MobiDB-lite"/>
    </source>
</evidence>
<keyword evidence="2" id="KW-0964">Secreted</keyword>
<dbReference type="EMBL" id="JAABNR010000008">
    <property type="protein sequence ID" value="NBZ87945.1"/>
    <property type="molecule type" value="Genomic_DNA"/>
</dbReference>
<gene>
    <name evidence="4" type="ORF">GV832_10180</name>
</gene>
<evidence type="ECO:0000256" key="2">
    <source>
        <dbReference type="ARBA" id="ARBA00022525"/>
    </source>
</evidence>
<sequence length="532" mass="55478">MTKVDLSGRLVAGLEGTLDADFTFHLNSAEALAGLPAALEGTVEALEISAQKLRQEWTSASGQAYQVEILAQRIGPIASLDQLPEALDRAFAEGKVVRFEVFAGDRSLWTTEFAVNGWRATSGGQVITVLGERPDSFAALCALQDVVLKVQDFATASPEAQEAWLAEMMAQGMTALSLQDRGEEVFGFQVQGRVASLWLGDYRIAVTGALAASPGLAMSLMGVVRQLDREGRLDLAPLAGLSVESLTIRDAAGHDLLRTGALNDTDLRFVLNGRGYGEWLSGQRDAGDDVLAGRAGNVASLILGQAGDDRLYGKAGNDALLGGEGNDTLFGGPGDDRIRGGAGVDRVIYATTTPVTVDLRRTVAQETGLGRDLLTGVEEVTGGTAGDHLHGSAGANRLEGMEGDDRLEGDAGDDLLLGGGGRDWLIGGRGSDRLDGGFGPDLLTGGAGADHFVFRAGAGQGIDRITDFEIGVDRITLEAGSAPWAGLTASEIVAEFGLVFEDRVALRLGEGQIIVLDGLHGLEGLAGAIDLV</sequence>
<dbReference type="SUPFAM" id="SSF51120">
    <property type="entry name" value="beta-Roll"/>
    <property type="match status" value="2"/>
</dbReference>
<comment type="subcellular location">
    <subcellularLocation>
        <location evidence="1">Secreted</location>
    </subcellularLocation>
</comment>
<evidence type="ECO:0008006" key="6">
    <source>
        <dbReference type="Google" id="ProtNLM"/>
    </source>
</evidence>
<dbReference type="AlphaFoldDB" id="A0AAE4YE18"/>
<accession>A0AAE4YE18</accession>
<dbReference type="PANTHER" id="PTHR38340">
    <property type="entry name" value="S-LAYER PROTEIN"/>
    <property type="match status" value="1"/>
</dbReference>
<dbReference type="GO" id="GO:0005509">
    <property type="term" value="F:calcium ion binding"/>
    <property type="evidence" value="ECO:0007669"/>
    <property type="project" value="InterPro"/>
</dbReference>
<comment type="caution">
    <text evidence="4">The sequence shown here is derived from an EMBL/GenBank/DDBJ whole genome shotgun (WGS) entry which is preliminary data.</text>
</comment>
<dbReference type="PANTHER" id="PTHR38340:SF1">
    <property type="entry name" value="S-LAYER PROTEIN"/>
    <property type="match status" value="1"/>
</dbReference>
<dbReference type="Proteomes" id="UP001193501">
    <property type="component" value="Unassembled WGS sequence"/>
</dbReference>